<dbReference type="GO" id="GO:0004190">
    <property type="term" value="F:aspartic-type endopeptidase activity"/>
    <property type="evidence" value="ECO:0007669"/>
    <property type="project" value="UniProtKB-KW"/>
</dbReference>
<gene>
    <name evidence="11" type="ORF">DCAR_008447</name>
    <name evidence="12" type="ORF">DCAR_0209544</name>
</gene>
<evidence type="ECO:0000256" key="6">
    <source>
        <dbReference type="ARBA" id="ARBA00022750"/>
    </source>
</evidence>
<feature type="signal peptide" evidence="9">
    <location>
        <begin position="1"/>
        <end position="22"/>
    </location>
</feature>
<dbReference type="InterPro" id="IPR032861">
    <property type="entry name" value="TAXi_N"/>
</dbReference>
<dbReference type="GO" id="GO:0006508">
    <property type="term" value="P:proteolysis"/>
    <property type="evidence" value="ECO:0007669"/>
    <property type="project" value="UniProtKB-KW"/>
</dbReference>
<dbReference type="PANTHER" id="PTHR47967:SF128">
    <property type="entry name" value="ASPARTIC PROTEINASE CDR1-LIKE"/>
    <property type="match status" value="1"/>
</dbReference>
<dbReference type="FunFam" id="2.40.70.10:FF:000050">
    <property type="entry name" value="Aspartic proteinase CDR1"/>
    <property type="match status" value="1"/>
</dbReference>
<dbReference type="InterPro" id="IPR001969">
    <property type="entry name" value="Aspartic_peptidase_AS"/>
</dbReference>
<evidence type="ECO:0000256" key="2">
    <source>
        <dbReference type="ARBA" id="ARBA00007447"/>
    </source>
</evidence>
<dbReference type="InterPro" id="IPR021109">
    <property type="entry name" value="Peptidase_aspartic_dom_sf"/>
</dbReference>
<name>A0A166FCC1_DAUCS</name>
<dbReference type="GO" id="GO:0005576">
    <property type="term" value="C:extracellular region"/>
    <property type="evidence" value="ECO:0007669"/>
    <property type="project" value="UniProtKB-SubCell"/>
</dbReference>
<keyword evidence="7" id="KW-0378">Hydrolase</keyword>
<keyword evidence="3" id="KW-0964">Secreted</keyword>
<evidence type="ECO:0000256" key="1">
    <source>
        <dbReference type="ARBA" id="ARBA00004613"/>
    </source>
</evidence>
<feature type="chain" id="PRO_5007873207" description="Peptidase A1 domain-containing protein" evidence="9">
    <location>
        <begin position="23"/>
        <end position="441"/>
    </location>
</feature>
<evidence type="ECO:0000256" key="8">
    <source>
        <dbReference type="ARBA" id="ARBA00023180"/>
    </source>
</evidence>
<evidence type="ECO:0000256" key="7">
    <source>
        <dbReference type="ARBA" id="ARBA00022801"/>
    </source>
</evidence>
<keyword evidence="6" id="KW-0064">Aspartyl protease</keyword>
<keyword evidence="8" id="KW-0325">Glycoprotein</keyword>
<dbReference type="PROSITE" id="PS51257">
    <property type="entry name" value="PROKAR_LIPOPROTEIN"/>
    <property type="match status" value="1"/>
</dbReference>
<feature type="domain" description="Peptidase A1" evidence="10">
    <location>
        <begin position="89"/>
        <end position="434"/>
    </location>
</feature>
<accession>A0A166FCC1</accession>
<protein>
    <recommendedName>
        <fullName evidence="10">Peptidase A1 domain-containing protein</fullName>
    </recommendedName>
</protein>
<dbReference type="Proteomes" id="UP000077755">
    <property type="component" value="Chromosome 2"/>
</dbReference>
<comment type="similarity">
    <text evidence="2">Belongs to the peptidase A1 family.</text>
</comment>
<dbReference type="EMBL" id="LNRQ01000002">
    <property type="protein sequence ID" value="KZN07610.1"/>
    <property type="molecule type" value="Genomic_DNA"/>
</dbReference>
<dbReference type="PROSITE" id="PS00141">
    <property type="entry name" value="ASP_PROTEASE"/>
    <property type="match status" value="1"/>
</dbReference>
<evidence type="ECO:0000313" key="12">
    <source>
        <dbReference type="EMBL" id="WOG90301.1"/>
    </source>
</evidence>
<dbReference type="Pfam" id="PF14541">
    <property type="entry name" value="TAXi_C"/>
    <property type="match status" value="1"/>
</dbReference>
<organism evidence="11">
    <name type="scientific">Daucus carota subsp. sativus</name>
    <name type="common">Carrot</name>
    <dbReference type="NCBI Taxonomy" id="79200"/>
    <lineage>
        <taxon>Eukaryota</taxon>
        <taxon>Viridiplantae</taxon>
        <taxon>Streptophyta</taxon>
        <taxon>Embryophyta</taxon>
        <taxon>Tracheophyta</taxon>
        <taxon>Spermatophyta</taxon>
        <taxon>Magnoliopsida</taxon>
        <taxon>eudicotyledons</taxon>
        <taxon>Gunneridae</taxon>
        <taxon>Pentapetalae</taxon>
        <taxon>asterids</taxon>
        <taxon>campanulids</taxon>
        <taxon>Apiales</taxon>
        <taxon>Apiaceae</taxon>
        <taxon>Apioideae</taxon>
        <taxon>Scandiceae</taxon>
        <taxon>Daucinae</taxon>
        <taxon>Daucus</taxon>
        <taxon>Daucus sect. Daucus</taxon>
    </lineage>
</organism>
<dbReference type="PROSITE" id="PS51767">
    <property type="entry name" value="PEPTIDASE_A1"/>
    <property type="match status" value="1"/>
</dbReference>
<keyword evidence="5 9" id="KW-0732">Signal</keyword>
<sequence>MEATKTLFLIITLNFFCSCIEAKSFGLSVDLIHRDSQFSPYFNPSNTHYENLRNSIRHAKARSTYLYTPKLSSSKQTIQSPLTPVPSTYLMKISVGTPPLDLLAVADTSSALVWTQCKPCIRCYKQDSPLFDPSNSSTYETQSCQSKACESYPQTSCVQSKCGYEASYGDKSFSRGDLSSESFTFESTSGNSVTLPNITFGCGHTNGGTFGKFTTGIVGLGNGKLSLVNQLSDTITTKFSYCLVPLGANVTSKVSFGSNAVVSGPGVVSTPFYTKDPDTFYYLNLQSISVGNAYIKYESNIYSNKLNADEGNIIIDSGTTLSFLPSDFYQKIEDEFKASISSPPLKPPQGDLSDFSLCYKKDQGFEKEVPTVTLHFSGADVELDASNTILEVAEGVGCLSLLPARTARGPVFGNLLQMNHLVGFDLVSKTVSFKKSDCTVQ</sequence>
<evidence type="ECO:0000256" key="5">
    <source>
        <dbReference type="ARBA" id="ARBA00022729"/>
    </source>
</evidence>
<dbReference type="FunFam" id="2.40.70.10:FF:000016">
    <property type="entry name" value="Probable aspartic protease At2g35615"/>
    <property type="match status" value="1"/>
</dbReference>
<reference evidence="11" key="1">
    <citation type="journal article" date="2016" name="Nat. Genet.">
        <title>A high-quality carrot genome assembly provides new insights into carotenoid accumulation and asterid genome evolution.</title>
        <authorList>
            <person name="Iorizzo M."/>
            <person name="Ellison S."/>
            <person name="Senalik D."/>
            <person name="Zeng P."/>
            <person name="Satapoomin P."/>
            <person name="Huang J."/>
            <person name="Bowman M."/>
            <person name="Iovene M."/>
            <person name="Sanseverino W."/>
            <person name="Cavagnaro P."/>
            <person name="Yildiz M."/>
            <person name="Macko-Podgorni A."/>
            <person name="Moranska E."/>
            <person name="Grzebelus E."/>
            <person name="Grzebelus D."/>
            <person name="Ashrafi H."/>
            <person name="Zheng Z."/>
            <person name="Cheng S."/>
            <person name="Spooner D."/>
            <person name="Van Deynze A."/>
            <person name="Simon P."/>
        </authorList>
    </citation>
    <scope>NUCLEOTIDE SEQUENCE [LARGE SCALE GENOMIC DNA]</scope>
    <source>
        <tissue evidence="11">Leaf</tissue>
    </source>
</reference>
<dbReference type="InterPro" id="IPR051708">
    <property type="entry name" value="Plant_Aspart_Prot_A1"/>
</dbReference>
<dbReference type="SUPFAM" id="SSF50630">
    <property type="entry name" value="Acid proteases"/>
    <property type="match status" value="1"/>
</dbReference>
<dbReference type="InterPro" id="IPR032799">
    <property type="entry name" value="TAXi_C"/>
</dbReference>
<dbReference type="OMA" id="GSTQDWE"/>
<dbReference type="Gramene" id="KZN07610">
    <property type="protein sequence ID" value="KZN07610"/>
    <property type="gene ID" value="DCAR_008447"/>
</dbReference>
<keyword evidence="13" id="KW-1185">Reference proteome</keyword>
<reference evidence="12" key="2">
    <citation type="submission" date="2022-03" db="EMBL/GenBank/DDBJ databases">
        <title>Draft title - Genomic analysis of global carrot germplasm unveils the trajectory of domestication and the origin of high carotenoid orange carrot.</title>
        <authorList>
            <person name="Iorizzo M."/>
            <person name="Ellison S."/>
            <person name="Senalik D."/>
            <person name="Macko-Podgorni A."/>
            <person name="Grzebelus D."/>
            <person name="Bostan H."/>
            <person name="Rolling W."/>
            <person name="Curaba J."/>
            <person name="Simon P."/>
        </authorList>
    </citation>
    <scope>NUCLEOTIDE SEQUENCE</scope>
    <source>
        <tissue evidence="12">Leaf</tissue>
    </source>
</reference>
<evidence type="ECO:0000313" key="13">
    <source>
        <dbReference type="Proteomes" id="UP000077755"/>
    </source>
</evidence>
<dbReference type="OrthoDB" id="2747330at2759"/>
<dbReference type="KEGG" id="dcr:108208480"/>
<evidence type="ECO:0000259" key="10">
    <source>
        <dbReference type="PROSITE" id="PS51767"/>
    </source>
</evidence>
<proteinExistence type="inferred from homology"/>
<evidence type="ECO:0000256" key="4">
    <source>
        <dbReference type="ARBA" id="ARBA00022670"/>
    </source>
</evidence>
<dbReference type="Gene3D" id="2.40.70.10">
    <property type="entry name" value="Acid Proteases"/>
    <property type="match status" value="2"/>
</dbReference>
<keyword evidence="4" id="KW-0645">Protease</keyword>
<comment type="subcellular location">
    <subcellularLocation>
        <location evidence="1">Secreted</location>
    </subcellularLocation>
</comment>
<evidence type="ECO:0000313" key="11">
    <source>
        <dbReference type="EMBL" id="KZN07610.1"/>
    </source>
</evidence>
<dbReference type="CDD" id="cd05476">
    <property type="entry name" value="pepsin_A_like_plant"/>
    <property type="match status" value="1"/>
</dbReference>
<dbReference type="EMBL" id="CP093344">
    <property type="protein sequence ID" value="WOG90301.1"/>
    <property type="molecule type" value="Genomic_DNA"/>
</dbReference>
<dbReference type="AlphaFoldDB" id="A0A166FCC1"/>
<dbReference type="InterPro" id="IPR033121">
    <property type="entry name" value="PEPTIDASE_A1"/>
</dbReference>
<dbReference type="PANTHER" id="PTHR47967">
    <property type="entry name" value="OS07G0603500 PROTEIN-RELATED"/>
    <property type="match status" value="1"/>
</dbReference>
<dbReference type="InterPro" id="IPR034161">
    <property type="entry name" value="Pepsin-like_plant"/>
</dbReference>
<dbReference type="Pfam" id="PF14543">
    <property type="entry name" value="TAXi_N"/>
    <property type="match status" value="1"/>
</dbReference>
<evidence type="ECO:0000256" key="9">
    <source>
        <dbReference type="SAM" id="SignalP"/>
    </source>
</evidence>
<evidence type="ECO:0000256" key="3">
    <source>
        <dbReference type="ARBA" id="ARBA00022525"/>
    </source>
</evidence>